<evidence type="ECO:0000313" key="2">
    <source>
        <dbReference type="Proteomes" id="UP000095200"/>
    </source>
</evidence>
<organism evidence="1 2">
    <name type="scientific">Desulfoplanes formicivorans</name>
    <dbReference type="NCBI Taxonomy" id="1592317"/>
    <lineage>
        <taxon>Bacteria</taxon>
        <taxon>Pseudomonadati</taxon>
        <taxon>Thermodesulfobacteriota</taxon>
        <taxon>Desulfovibrionia</taxon>
        <taxon>Desulfovibrionales</taxon>
        <taxon>Desulfoplanaceae</taxon>
        <taxon>Desulfoplanes</taxon>
    </lineage>
</organism>
<gene>
    <name evidence="1" type="ORF">DPF_2115</name>
</gene>
<comment type="caution">
    <text evidence="1">The sequence shown here is derived from an EMBL/GenBank/DDBJ whole genome shotgun (WGS) entry which is preliminary data.</text>
</comment>
<sequence>MQIPGYGQDIMVVDNNAPQPYAKADLRIKCNLFWAGGLDYCVQHVVHKGYTHLWFLNDDILFVSPAPFIHRVWNRMLHVEKHCGPVGVYSPSFTTNPYHPHMVQSVGQGFTRIGYVDGIAPLISLDCLQEIGGLDMGDNHVGYGVDVWLSTRSAEKGWVVIVDHELVARHRYHGTARTISGMMERARSS</sequence>
<dbReference type="SUPFAM" id="SSF53448">
    <property type="entry name" value="Nucleotide-diphospho-sugar transferases"/>
    <property type="match status" value="1"/>
</dbReference>
<dbReference type="STRING" id="1592317.DPF_2115"/>
<dbReference type="AlphaFoldDB" id="A0A194AL23"/>
<evidence type="ECO:0008006" key="3">
    <source>
        <dbReference type="Google" id="ProtNLM"/>
    </source>
</evidence>
<name>A0A194AL23_9BACT</name>
<reference evidence="2" key="1">
    <citation type="submission" date="2016-06" db="EMBL/GenBank/DDBJ databases">
        <title>Draft genome sequence of Desulfoplanes formicivorans strain Pf12B.</title>
        <authorList>
            <person name="Watanabe M."/>
            <person name="Kojima H."/>
            <person name="Fukui M."/>
        </authorList>
    </citation>
    <scope>NUCLEOTIDE SEQUENCE [LARGE SCALE GENOMIC DNA]</scope>
    <source>
        <strain evidence="2">Pf12B</strain>
    </source>
</reference>
<keyword evidence="2" id="KW-1185">Reference proteome</keyword>
<evidence type="ECO:0000313" key="1">
    <source>
        <dbReference type="EMBL" id="GAU09389.1"/>
    </source>
</evidence>
<dbReference type="Proteomes" id="UP000095200">
    <property type="component" value="Unassembled WGS sequence"/>
</dbReference>
<accession>A0A194AL23</accession>
<dbReference type="InterPro" id="IPR029044">
    <property type="entry name" value="Nucleotide-diphossugar_trans"/>
</dbReference>
<dbReference type="EMBL" id="BDFE01000017">
    <property type="protein sequence ID" value="GAU09389.1"/>
    <property type="molecule type" value="Genomic_DNA"/>
</dbReference>
<dbReference type="Gene3D" id="3.90.550.10">
    <property type="entry name" value="Spore Coat Polysaccharide Biosynthesis Protein SpsA, Chain A"/>
    <property type="match status" value="1"/>
</dbReference>
<protein>
    <recommendedName>
        <fullName evidence="3">Glycosyltransferase</fullName>
    </recommendedName>
</protein>
<proteinExistence type="predicted"/>